<dbReference type="RefSeq" id="XP_024750991.1">
    <property type="nucleotide sequence ID" value="XM_024894117.1"/>
</dbReference>
<accession>A0A2T4BEK3</accession>
<keyword evidence="4" id="KW-1185">Reference proteome</keyword>
<evidence type="ECO:0000313" key="4">
    <source>
        <dbReference type="Proteomes" id="UP000241546"/>
    </source>
</evidence>
<dbReference type="AlphaFoldDB" id="A0A2T4BEK3"/>
<feature type="chain" id="PRO_5015784341" evidence="2">
    <location>
        <begin position="20"/>
        <end position="232"/>
    </location>
</feature>
<feature type="signal peptide" evidence="2">
    <location>
        <begin position="1"/>
        <end position="19"/>
    </location>
</feature>
<gene>
    <name evidence="3" type="ORF">BBK36DRAFT_1158499</name>
</gene>
<feature type="region of interest" description="Disordered" evidence="1">
    <location>
        <begin position="213"/>
        <end position="232"/>
    </location>
</feature>
<evidence type="ECO:0000313" key="3">
    <source>
        <dbReference type="EMBL" id="PTB67671.1"/>
    </source>
</evidence>
<name>A0A2T4BEK3_9HYPO</name>
<dbReference type="OrthoDB" id="4941480at2759"/>
<sequence>MLLLRVLASLLFHLPIVLSLPQQQPNGSPPPPIPTHHHHRYNRSLEIVSLVPPPPPPPTTTTIIEPIPFPLPPTTSFPLPITTSDPWRDMCKPGQECDCTRIKDKNGEEYFQCVTNPRCDHCWINLTTTSTSPSFSFTTFSPTPIVTLATPHATKNLLSSSSNTDYRTLLPGTYTSSSSSAHGTTAHVVQQSASIHFVTLTVTREREVTPLCEAASSSSLGSGKKRGGGEAE</sequence>
<evidence type="ECO:0000256" key="2">
    <source>
        <dbReference type="SAM" id="SignalP"/>
    </source>
</evidence>
<organism evidence="3 4">
    <name type="scientific">Trichoderma citrinoviride</name>
    <dbReference type="NCBI Taxonomy" id="58853"/>
    <lineage>
        <taxon>Eukaryota</taxon>
        <taxon>Fungi</taxon>
        <taxon>Dikarya</taxon>
        <taxon>Ascomycota</taxon>
        <taxon>Pezizomycotina</taxon>
        <taxon>Sordariomycetes</taxon>
        <taxon>Hypocreomycetidae</taxon>
        <taxon>Hypocreales</taxon>
        <taxon>Hypocreaceae</taxon>
        <taxon>Trichoderma</taxon>
    </lineage>
</organism>
<dbReference type="Proteomes" id="UP000241546">
    <property type="component" value="Unassembled WGS sequence"/>
</dbReference>
<reference evidence="4" key="1">
    <citation type="submission" date="2016-07" db="EMBL/GenBank/DDBJ databases">
        <title>Multiple horizontal gene transfer events from other fungi enriched the ability of initially mycotrophic Trichoderma (Ascomycota) to feed on dead plant biomass.</title>
        <authorList>
            <consortium name="DOE Joint Genome Institute"/>
            <person name="Atanasova L."/>
            <person name="Chenthamara K."/>
            <person name="Zhang J."/>
            <person name="Grujic M."/>
            <person name="Henrissat B."/>
            <person name="Kuo A."/>
            <person name="Aerts A."/>
            <person name="Salamov A."/>
            <person name="Lipzen A."/>
            <person name="Labutti K."/>
            <person name="Barry K."/>
            <person name="Miao Y."/>
            <person name="Rahimi M.J."/>
            <person name="Shen Q."/>
            <person name="Grigoriev I.V."/>
            <person name="Kubicek C.P."/>
            <person name="Druzhinina I.S."/>
        </authorList>
    </citation>
    <scope>NUCLEOTIDE SEQUENCE [LARGE SCALE GENOMIC DNA]</scope>
    <source>
        <strain evidence="4">TUCIM 6016</strain>
    </source>
</reference>
<proteinExistence type="predicted"/>
<keyword evidence="2" id="KW-0732">Signal</keyword>
<protein>
    <submittedName>
        <fullName evidence="3">Uncharacterized protein</fullName>
    </submittedName>
</protein>
<dbReference type="EMBL" id="KZ680211">
    <property type="protein sequence ID" value="PTB67671.1"/>
    <property type="molecule type" value="Genomic_DNA"/>
</dbReference>
<dbReference type="GeneID" id="36602235"/>
<evidence type="ECO:0000256" key="1">
    <source>
        <dbReference type="SAM" id="MobiDB-lite"/>
    </source>
</evidence>